<proteinExistence type="predicted"/>
<accession>A0ABU2LKB0</accession>
<dbReference type="InterPro" id="IPR018656">
    <property type="entry name" value="DUF2087"/>
</dbReference>
<dbReference type="RefSeq" id="WP_311595809.1">
    <property type="nucleotide sequence ID" value="NZ_JAVREM010000003.1"/>
</dbReference>
<evidence type="ECO:0000313" key="2">
    <source>
        <dbReference type="EMBL" id="MDT0317682.1"/>
    </source>
</evidence>
<feature type="domain" description="DUF2087" evidence="1">
    <location>
        <begin position="19"/>
        <end position="86"/>
    </location>
</feature>
<sequence>MSTGQSGSHGVEALFASGRLIAIPRRAARRQQLLEHLADTLFEPDRSYDEREVNDALRRVHDDCAALRRYLVDDGWLTRSPDGRHYLLTPVPQSA</sequence>
<protein>
    <submittedName>
        <fullName evidence="2">DUF2087 domain-containing protein</fullName>
    </submittedName>
</protein>
<reference evidence="3" key="1">
    <citation type="submission" date="2023-07" db="EMBL/GenBank/DDBJ databases">
        <title>30 novel species of actinomycetes from the DSMZ collection.</title>
        <authorList>
            <person name="Nouioui I."/>
        </authorList>
    </citation>
    <scope>NUCLEOTIDE SEQUENCE [LARGE SCALE GENOMIC DNA]</scope>
    <source>
        <strain evidence="3">DSM 44918</strain>
    </source>
</reference>
<dbReference type="EMBL" id="JAVREM010000003">
    <property type="protein sequence ID" value="MDT0317682.1"/>
    <property type="molecule type" value="Genomic_DNA"/>
</dbReference>
<evidence type="ECO:0000313" key="3">
    <source>
        <dbReference type="Proteomes" id="UP001183420"/>
    </source>
</evidence>
<comment type="caution">
    <text evidence="2">The sequence shown here is derived from an EMBL/GenBank/DDBJ whole genome shotgun (WGS) entry which is preliminary data.</text>
</comment>
<keyword evidence="3" id="KW-1185">Reference proteome</keyword>
<gene>
    <name evidence="2" type="ORF">RNC47_04915</name>
</gene>
<dbReference type="Proteomes" id="UP001183420">
    <property type="component" value="Unassembled WGS sequence"/>
</dbReference>
<name>A0ABU2LKB0_9ACTN</name>
<evidence type="ECO:0000259" key="1">
    <source>
        <dbReference type="Pfam" id="PF09860"/>
    </source>
</evidence>
<dbReference type="Pfam" id="PF09860">
    <property type="entry name" value="DUF2087"/>
    <property type="match status" value="1"/>
</dbReference>
<organism evidence="2 3">
    <name type="scientific">Streptomyces millisiae</name>
    <dbReference type="NCBI Taxonomy" id="3075542"/>
    <lineage>
        <taxon>Bacteria</taxon>
        <taxon>Bacillati</taxon>
        <taxon>Actinomycetota</taxon>
        <taxon>Actinomycetes</taxon>
        <taxon>Kitasatosporales</taxon>
        <taxon>Streptomycetaceae</taxon>
        <taxon>Streptomyces</taxon>
    </lineage>
</organism>